<feature type="compositionally biased region" description="Basic and acidic residues" evidence="1">
    <location>
        <begin position="237"/>
        <end position="246"/>
    </location>
</feature>
<name>A0A8J5MVA8_HOMAM</name>
<proteinExistence type="predicted"/>
<reference evidence="4" key="1">
    <citation type="journal article" date="2021" name="Sci. Adv.">
        <title>The American lobster genome reveals insights on longevity, neural, and immune adaptations.</title>
        <authorList>
            <person name="Polinski J.M."/>
            <person name="Zimin A.V."/>
            <person name="Clark K.F."/>
            <person name="Kohn A.B."/>
            <person name="Sadowski N."/>
            <person name="Timp W."/>
            <person name="Ptitsyn A."/>
            <person name="Khanna P."/>
            <person name="Romanova D.Y."/>
            <person name="Williams P."/>
            <person name="Greenwood S.J."/>
            <person name="Moroz L.L."/>
            <person name="Walt D.R."/>
            <person name="Bodnar A.G."/>
        </authorList>
    </citation>
    <scope>NUCLEOTIDE SEQUENCE</scope>
    <source>
        <strain evidence="4">GMGI-L3</strain>
    </source>
</reference>
<keyword evidence="2" id="KW-0812">Transmembrane</keyword>
<dbReference type="AlphaFoldDB" id="A0A8J5MVA8"/>
<evidence type="ECO:0000256" key="2">
    <source>
        <dbReference type="SAM" id="Phobius"/>
    </source>
</evidence>
<feature type="transmembrane region" description="Helical" evidence="2">
    <location>
        <begin position="195"/>
        <end position="217"/>
    </location>
</feature>
<comment type="caution">
    <text evidence="4">The sequence shown here is derived from an EMBL/GenBank/DDBJ whole genome shotgun (WGS) entry which is preliminary data.</text>
</comment>
<feature type="chain" id="PRO_5035235205" description="EGF-like domain-containing protein" evidence="3">
    <location>
        <begin position="25"/>
        <end position="344"/>
    </location>
</feature>
<dbReference type="Proteomes" id="UP000747542">
    <property type="component" value="Unassembled WGS sequence"/>
</dbReference>
<evidence type="ECO:0000256" key="1">
    <source>
        <dbReference type="SAM" id="MobiDB-lite"/>
    </source>
</evidence>
<feature type="region of interest" description="Disordered" evidence="1">
    <location>
        <begin position="231"/>
        <end position="344"/>
    </location>
</feature>
<feature type="signal peptide" evidence="3">
    <location>
        <begin position="1"/>
        <end position="24"/>
    </location>
</feature>
<feature type="compositionally biased region" description="Polar residues" evidence="1">
    <location>
        <begin position="266"/>
        <end position="275"/>
    </location>
</feature>
<evidence type="ECO:0000313" key="5">
    <source>
        <dbReference type="Proteomes" id="UP000747542"/>
    </source>
</evidence>
<gene>
    <name evidence="4" type="ORF">Hamer_G025173</name>
</gene>
<accession>A0A8J5MVA8</accession>
<keyword evidence="2" id="KW-1133">Transmembrane helix</keyword>
<evidence type="ECO:0008006" key="6">
    <source>
        <dbReference type="Google" id="ProtNLM"/>
    </source>
</evidence>
<feature type="compositionally biased region" description="Low complexity" evidence="1">
    <location>
        <begin position="282"/>
        <end position="308"/>
    </location>
</feature>
<keyword evidence="5" id="KW-1185">Reference proteome</keyword>
<keyword evidence="2" id="KW-0472">Membrane</keyword>
<keyword evidence="3" id="KW-0732">Signal</keyword>
<evidence type="ECO:0000313" key="4">
    <source>
        <dbReference type="EMBL" id="KAG7165248.1"/>
    </source>
</evidence>
<protein>
    <recommendedName>
        <fullName evidence="6">EGF-like domain-containing protein</fullName>
    </recommendedName>
</protein>
<organism evidence="4 5">
    <name type="scientific">Homarus americanus</name>
    <name type="common">American lobster</name>
    <dbReference type="NCBI Taxonomy" id="6706"/>
    <lineage>
        <taxon>Eukaryota</taxon>
        <taxon>Metazoa</taxon>
        <taxon>Ecdysozoa</taxon>
        <taxon>Arthropoda</taxon>
        <taxon>Crustacea</taxon>
        <taxon>Multicrustacea</taxon>
        <taxon>Malacostraca</taxon>
        <taxon>Eumalacostraca</taxon>
        <taxon>Eucarida</taxon>
        <taxon>Decapoda</taxon>
        <taxon>Pleocyemata</taxon>
        <taxon>Astacidea</taxon>
        <taxon>Nephropoidea</taxon>
        <taxon>Nephropidae</taxon>
        <taxon>Homarus</taxon>
    </lineage>
</organism>
<dbReference type="EMBL" id="JAHLQT010024441">
    <property type="protein sequence ID" value="KAG7165248.1"/>
    <property type="molecule type" value="Genomic_DNA"/>
</dbReference>
<sequence length="344" mass="37457">MATWRNICFTSVLLFFFLCHPGLCESDGDDGGGDGDRSLMVAAISKKYMMVWSSPNDKLGSSWSDFNDDIDSVLCTSDLNCTAALYNLDLALSYESPLPSKPYCVLQNTGDEGSNPEVGHCTCGAGRCVSYSRSYSLDNAVFYYCGPCGWVGAQCTNHSCTHALAECRGGYCECTNDGIFYDLTYCYIPFYFKSMAIEMLVSTAVIAMVCTIFAYGYHRFNARRQRGYPDSWFRSNTRREEGEGGKTNDAFEPDDIHLPPAYGDVNNGTTNSTSIAIPEPMSTLTPITTSTPISTSTHISTSTPMSTSKFTPASTSEKMDEPDGASAVSDVGERASVSQPVTRE</sequence>
<evidence type="ECO:0000256" key="3">
    <source>
        <dbReference type="SAM" id="SignalP"/>
    </source>
</evidence>